<feature type="domain" description="SnoaL-like" evidence="1">
    <location>
        <begin position="12"/>
        <end position="69"/>
    </location>
</feature>
<reference evidence="2 3" key="1">
    <citation type="submission" date="2016-04" db="EMBL/GenBank/DDBJ databases">
        <authorList>
            <person name="Evans L.H."/>
            <person name="Alamgir A."/>
            <person name="Owens N."/>
            <person name="Weber N.D."/>
            <person name="Virtaneva K."/>
            <person name="Barbian K."/>
            <person name="Babar A."/>
            <person name="Rosenke K."/>
        </authorList>
    </citation>
    <scope>NUCLEOTIDE SEQUENCE [LARGE SCALE GENOMIC DNA]</scope>
    <source>
        <strain evidence="2 3">IFM 0406</strain>
    </source>
</reference>
<dbReference type="SUPFAM" id="SSF54427">
    <property type="entry name" value="NTF2-like"/>
    <property type="match status" value="1"/>
</dbReference>
<dbReference type="InterPro" id="IPR037401">
    <property type="entry name" value="SnoaL-like"/>
</dbReference>
<dbReference type="RefSeq" id="WP_067589223.1">
    <property type="nucleotide sequence ID" value="NZ_JABMCZ010000004.1"/>
</dbReference>
<dbReference type="Gene3D" id="3.10.450.50">
    <property type="match status" value="1"/>
</dbReference>
<organism evidence="2 3">
    <name type="scientific">Nocardia terpenica</name>
    <dbReference type="NCBI Taxonomy" id="455432"/>
    <lineage>
        <taxon>Bacteria</taxon>
        <taxon>Bacillati</taxon>
        <taxon>Actinomycetota</taxon>
        <taxon>Actinomycetes</taxon>
        <taxon>Mycobacteriales</taxon>
        <taxon>Nocardiaceae</taxon>
        <taxon>Nocardia</taxon>
    </lineage>
</organism>
<evidence type="ECO:0000313" key="2">
    <source>
        <dbReference type="EMBL" id="KZM72909.1"/>
    </source>
</evidence>
<accession>A0A164M0B6</accession>
<dbReference type="EMBL" id="LWGR01000007">
    <property type="protein sequence ID" value="KZM72909.1"/>
    <property type="molecule type" value="Genomic_DNA"/>
</dbReference>
<protein>
    <recommendedName>
        <fullName evidence="1">SnoaL-like domain-containing protein</fullName>
    </recommendedName>
</protein>
<dbReference type="STRING" id="455432.AWN90_29610"/>
<keyword evidence="3" id="KW-1185">Reference proteome</keyword>
<dbReference type="Proteomes" id="UP000076512">
    <property type="component" value="Unassembled WGS sequence"/>
</dbReference>
<dbReference type="InterPro" id="IPR032710">
    <property type="entry name" value="NTF2-like_dom_sf"/>
</dbReference>
<dbReference type="OrthoDB" id="1163083at2"/>
<dbReference type="AlphaFoldDB" id="A0A164M0B6"/>
<dbReference type="Pfam" id="PF12680">
    <property type="entry name" value="SnoaL_2"/>
    <property type="match status" value="1"/>
</dbReference>
<proteinExistence type="predicted"/>
<evidence type="ECO:0000259" key="1">
    <source>
        <dbReference type="Pfam" id="PF12680"/>
    </source>
</evidence>
<gene>
    <name evidence="2" type="ORF">AWN90_29610</name>
</gene>
<comment type="caution">
    <text evidence="2">The sequence shown here is derived from an EMBL/GenBank/DDBJ whole genome shotgun (WGS) entry which is preliminary data.</text>
</comment>
<sequence length="142" mass="15567">MERMDSLPVDVVTRFRDAFIAHDPDAAIALLAPDFVMYPAASSEPARGPEAGRAMFRAFMDTFDDFQYLGEMSGAVWDGGPTEARVGLFRGQVDGVPAQSISLLQLDDDDRIAVMTVMVRPLAALTEFSERVQAHLKATSDR</sequence>
<evidence type="ECO:0000313" key="3">
    <source>
        <dbReference type="Proteomes" id="UP000076512"/>
    </source>
</evidence>
<name>A0A164M0B6_9NOCA</name>